<dbReference type="Pfam" id="PF07727">
    <property type="entry name" value="RVT_2"/>
    <property type="match status" value="1"/>
</dbReference>
<protein>
    <recommendedName>
        <fullName evidence="4">Transposable element protein</fullName>
    </recommendedName>
</protein>
<organism evidence="3">
    <name type="scientific">Prunus dulcis</name>
    <name type="common">Almond</name>
    <name type="synonym">Amygdalus dulcis</name>
    <dbReference type="NCBI Taxonomy" id="3755"/>
    <lineage>
        <taxon>Eukaryota</taxon>
        <taxon>Viridiplantae</taxon>
        <taxon>Streptophyta</taxon>
        <taxon>Embryophyta</taxon>
        <taxon>Tracheophyta</taxon>
        <taxon>Spermatophyta</taxon>
        <taxon>Magnoliopsida</taxon>
        <taxon>eudicotyledons</taxon>
        <taxon>Gunneridae</taxon>
        <taxon>Pentapetalae</taxon>
        <taxon>rosids</taxon>
        <taxon>fabids</taxon>
        <taxon>Rosales</taxon>
        <taxon>Rosaceae</taxon>
        <taxon>Amygdaloideae</taxon>
        <taxon>Amygdaleae</taxon>
        <taxon>Prunus</taxon>
    </lineage>
</organism>
<sequence>MMAVMLALGGRSKLGFINGTIRAPEASDPKFRTSPLGICARNVWATKQCCQIFQLKKDIAGCYQDGKPFIEHLGKLKSMWNELSLYRPHTTDSATLLKRAEEDKIFQLLASLDQEYEDLRSHILMSAEIPSLNNVCTTIQREEIRKKVMNMETKTNAGSSDSSALCQVPKCQKASSQNSEANAAVCFNSVPNDIMANFTSNPSALLGQFATYLQQHGSSGNITQNGGASQTDAYANIATNPSAFLGHFASFLQQLGKSENSPLDGTVASAETQSVSVANGMNVQVMGQGRITFFNSKTDSAALYVPSFPFQLMSVGRDRVTLRTIGRGHYLNGLYILHQMPSKSTTGVFQASSYPNGVLWHQRLGHPSDIVLSNMFSSLNNASHGCEVCRFSKQTRLSFSSSHNDEHRAESPNGVQTEINGESEVNVIAAPRRNPIRERHQPARLKDYITFASRSEFSIRLEDAMREELQALDENCTWSIVKLPQGKRAVGCKWVYKTKFKSDGSLERHKAGFVAKGFTQLEEEVYMSLPPGHPQEKKKRSSADSSLFVKDENGSKLIVLIYVDDIIITGSNLAKLPS</sequence>
<dbReference type="InterPro" id="IPR013103">
    <property type="entry name" value="RVT_2"/>
</dbReference>
<accession>A0A4Y1QXI6</accession>
<dbReference type="InterPro" id="IPR025724">
    <property type="entry name" value="GAG-pre-integrase_dom"/>
</dbReference>
<name>A0A4Y1QXI6_PRUDU</name>
<dbReference type="EMBL" id="AP019298">
    <property type="protein sequence ID" value="BBG96554.1"/>
    <property type="molecule type" value="Genomic_DNA"/>
</dbReference>
<dbReference type="PANTHER" id="PTHR34222:SF33">
    <property type="entry name" value="RETROTRANSPOSON GAG DOMAIN-CONTAINING PROTEIN"/>
    <property type="match status" value="1"/>
</dbReference>
<dbReference type="Pfam" id="PF13976">
    <property type="entry name" value="gag_pre-integrs"/>
    <property type="match status" value="1"/>
</dbReference>
<dbReference type="AlphaFoldDB" id="A0A4Y1QXI6"/>
<gene>
    <name evidence="3" type="ORF">Prudu_005393</name>
</gene>
<reference evidence="3" key="1">
    <citation type="journal article" date="2019" name="Science">
        <title>Mutation of a bHLH transcription factor allowed almond domestication.</title>
        <authorList>
            <person name="Sanchez-Perez R."/>
            <person name="Pavan S."/>
            <person name="Mazzeo R."/>
            <person name="Moldovan C."/>
            <person name="Aiese Cigliano R."/>
            <person name="Del Cueto J."/>
            <person name="Ricciardi F."/>
            <person name="Lotti C."/>
            <person name="Ricciardi L."/>
            <person name="Dicenta F."/>
            <person name="Lopez-Marques R.L."/>
            <person name="Lindberg Moller B."/>
        </authorList>
    </citation>
    <scope>NUCLEOTIDE SEQUENCE</scope>
</reference>
<evidence type="ECO:0000259" key="2">
    <source>
        <dbReference type="Pfam" id="PF13976"/>
    </source>
</evidence>
<evidence type="ECO:0008006" key="4">
    <source>
        <dbReference type="Google" id="ProtNLM"/>
    </source>
</evidence>
<evidence type="ECO:0000259" key="1">
    <source>
        <dbReference type="Pfam" id="PF07727"/>
    </source>
</evidence>
<feature type="domain" description="GAG-pre-integrase" evidence="2">
    <location>
        <begin position="333"/>
        <end position="394"/>
    </location>
</feature>
<dbReference type="PANTHER" id="PTHR34222">
    <property type="entry name" value="GAG_PRE-INTEGRS DOMAIN-CONTAINING PROTEIN"/>
    <property type="match status" value="1"/>
</dbReference>
<proteinExistence type="predicted"/>
<feature type="domain" description="Reverse transcriptase Ty1/copia-type" evidence="1">
    <location>
        <begin position="476"/>
        <end position="527"/>
    </location>
</feature>
<evidence type="ECO:0000313" key="3">
    <source>
        <dbReference type="EMBL" id="BBG96554.1"/>
    </source>
</evidence>